<proteinExistence type="predicted"/>
<dbReference type="AlphaFoldDB" id="C0XK98"/>
<dbReference type="EMBL" id="ACGP01000153">
    <property type="protein sequence ID" value="EEI24199.1"/>
    <property type="molecule type" value="Genomic_DNA"/>
</dbReference>
<feature type="transmembrane region" description="Helical" evidence="1">
    <location>
        <begin position="7"/>
        <end position="27"/>
    </location>
</feature>
<dbReference type="HOGENOM" id="CLU_2916703_0_0_9"/>
<keyword evidence="1" id="KW-1133">Transmembrane helix</keyword>
<feature type="transmembrane region" description="Helical" evidence="1">
    <location>
        <begin position="39"/>
        <end position="61"/>
    </location>
</feature>
<protein>
    <submittedName>
        <fullName evidence="2">Uncharacterized protein</fullName>
    </submittedName>
</protein>
<evidence type="ECO:0000313" key="3">
    <source>
        <dbReference type="Proteomes" id="UP000003752"/>
    </source>
</evidence>
<sequence>MNREKAFFWWIQFIINCVFMIYLASFLSNGFYSFSGFSFLFSMFLIFIAVILAYVLTMLVTNSKGLL</sequence>
<evidence type="ECO:0000313" key="2">
    <source>
        <dbReference type="EMBL" id="EEI24199.1"/>
    </source>
</evidence>
<keyword evidence="1" id="KW-0472">Membrane</keyword>
<gene>
    <name evidence="2" type="ORF">HMPREF0519_1659</name>
</gene>
<accession>C0XK98</accession>
<organism evidence="2 3">
    <name type="scientific">Lentilactobacillus hilgardii (strain ATCC 8290 / DSM 20176 / CCUG 30140 / JCM 1155 / KCTC 3500 / NBRC 15886 / NCIMB 8040 / NRRL B-1843 / 9)</name>
    <dbReference type="NCBI Taxonomy" id="1423757"/>
    <lineage>
        <taxon>Bacteria</taxon>
        <taxon>Bacillati</taxon>
        <taxon>Bacillota</taxon>
        <taxon>Bacilli</taxon>
        <taxon>Lactobacillales</taxon>
        <taxon>Lactobacillaceae</taxon>
        <taxon>Lentilactobacillus</taxon>
    </lineage>
</organism>
<dbReference type="Proteomes" id="UP000003752">
    <property type="component" value="Unassembled WGS sequence"/>
</dbReference>
<keyword evidence="1" id="KW-0812">Transmembrane</keyword>
<keyword evidence="3" id="KW-1185">Reference proteome</keyword>
<name>C0XK98_LENH9</name>
<comment type="caution">
    <text evidence="2">The sequence shown here is derived from an EMBL/GenBank/DDBJ whole genome shotgun (WGS) entry which is preliminary data.</text>
</comment>
<reference evidence="2 3" key="1">
    <citation type="submission" date="2009-01" db="EMBL/GenBank/DDBJ databases">
        <authorList>
            <person name="Qin X."/>
            <person name="Bachman B."/>
            <person name="Battles P."/>
            <person name="Bell A."/>
            <person name="Bess C."/>
            <person name="Bickham C."/>
            <person name="Chaboub L."/>
            <person name="Chen D."/>
            <person name="Coyle M."/>
            <person name="Deiros D.R."/>
            <person name="Dinh H."/>
            <person name="Forbes L."/>
            <person name="Fowler G."/>
            <person name="Francisco L."/>
            <person name="Fu Q."/>
            <person name="Gubbala S."/>
            <person name="Hale W."/>
            <person name="Han Y."/>
            <person name="Hemphill L."/>
            <person name="Highlander S.K."/>
            <person name="Hirani K."/>
            <person name="Hogues M."/>
            <person name="Jackson L."/>
            <person name="Jakkamsetti A."/>
            <person name="Javaid M."/>
            <person name="Jiang H."/>
            <person name="Korchina V."/>
            <person name="Kovar C."/>
            <person name="Lara F."/>
            <person name="Lee S."/>
            <person name="Mata R."/>
            <person name="Mathew T."/>
            <person name="Moen C."/>
            <person name="Morales K."/>
            <person name="Munidasa M."/>
            <person name="Nazareth L."/>
            <person name="Ngo R."/>
            <person name="Nguyen L."/>
            <person name="Okwuonu G."/>
            <person name="Ongeri F."/>
            <person name="Patil S."/>
            <person name="Petrosino J."/>
            <person name="Pham C."/>
            <person name="Pham P."/>
            <person name="Pu L.-L."/>
            <person name="Puazo M."/>
            <person name="Raj R."/>
            <person name="Reid J."/>
            <person name="Rouhana J."/>
            <person name="Saada N."/>
            <person name="Shang Y."/>
            <person name="Simmons D."/>
            <person name="Thornton R."/>
            <person name="Warren J."/>
            <person name="Weissenberger G."/>
            <person name="Zhang J."/>
            <person name="Zhang L."/>
            <person name="Zhou C."/>
            <person name="Zhu D."/>
            <person name="Muzny D."/>
            <person name="Worley K."/>
            <person name="Gibbs R."/>
        </authorList>
    </citation>
    <scope>NUCLEOTIDE SEQUENCE [LARGE SCALE GENOMIC DNA]</scope>
    <source>
        <strain evidence="3">ATCC 8290 / DSM 20176 / CCUG 30140 / JCM 1155 / KCTC 3500 / NBRC 15886 / NCIMB 8040 / NRRL B-1843 / 9</strain>
    </source>
</reference>
<evidence type="ECO:0000256" key="1">
    <source>
        <dbReference type="SAM" id="Phobius"/>
    </source>
</evidence>